<feature type="compositionally biased region" description="Polar residues" evidence="1">
    <location>
        <begin position="268"/>
        <end position="281"/>
    </location>
</feature>
<evidence type="ECO:0000313" key="2">
    <source>
        <dbReference type="EMBL" id="TIC92717.1"/>
    </source>
</evidence>
<name>A0A4T0VLA0_9PEZI</name>
<protein>
    <submittedName>
        <fullName evidence="2">Uncharacterized protein</fullName>
    </submittedName>
</protein>
<comment type="caution">
    <text evidence="2">The sequence shown here is derived from an EMBL/GenBank/DDBJ whole genome shotgun (WGS) entry which is preliminary data.</text>
</comment>
<gene>
    <name evidence="2" type="ORF">CH35J_010034</name>
</gene>
<feature type="region of interest" description="Disordered" evidence="1">
    <location>
        <begin position="355"/>
        <end position="377"/>
    </location>
</feature>
<accession>A0A4T0VLA0</accession>
<sequence>MSKAIGFMANLAGTFLPSNLVVQIGIPDKPVAETWVTVVAGAGGKNHDAGGDFPSVIVWDDNGDLIGTRYKYEGDGVEAGTEATYRVWNNKNGIKIADPHYVMLSHDNDATCISMIQVSNGRLTAAFYGDTGALCGQAWYYSQRTLNGLHLKTKCVWLDADQSSGNFNARALSFHTRDMIPSHDKLMLYNSSPRWLCESTPRFSYWKNLLPLGQIVFFDPPLKYKMDSLEKGREGVNESPEDAIDKVQYDKMVYKKQGEPKKKHYWRNTPTPQRLSKRQGSNMNPEHLVLTELPGQTAREVCEDPRSVGYDIVSFVDMKYCDLSERRLYDLCSDATTTNCFDANSTSFVGNGALLPRDENSAAGGPKKAYKSRDFWK</sequence>
<dbReference type="AlphaFoldDB" id="A0A4T0VLA0"/>
<dbReference type="OrthoDB" id="5365129at2759"/>
<proteinExistence type="predicted"/>
<organism evidence="2 3">
    <name type="scientific">Colletotrichum higginsianum</name>
    <dbReference type="NCBI Taxonomy" id="80884"/>
    <lineage>
        <taxon>Eukaryota</taxon>
        <taxon>Fungi</taxon>
        <taxon>Dikarya</taxon>
        <taxon>Ascomycota</taxon>
        <taxon>Pezizomycotina</taxon>
        <taxon>Sordariomycetes</taxon>
        <taxon>Hypocreomycetidae</taxon>
        <taxon>Glomerellales</taxon>
        <taxon>Glomerellaceae</taxon>
        <taxon>Colletotrichum</taxon>
        <taxon>Colletotrichum destructivum species complex</taxon>
    </lineage>
</organism>
<feature type="region of interest" description="Disordered" evidence="1">
    <location>
        <begin position="260"/>
        <end position="281"/>
    </location>
</feature>
<evidence type="ECO:0000313" key="3">
    <source>
        <dbReference type="Proteomes" id="UP000305883"/>
    </source>
</evidence>
<dbReference type="Proteomes" id="UP000305883">
    <property type="component" value="Unassembled WGS sequence"/>
</dbReference>
<reference evidence="2 3" key="1">
    <citation type="journal article" date="2019" name="Genome Biol. Evol.">
        <title>Genomic Plasticity Mediated by Transposable Elements in the Plant Pathogenic Fungus Colletotrichum higginsianum.</title>
        <authorList>
            <person name="Tsushima A."/>
            <person name="Gan P."/>
            <person name="Kumakura N."/>
            <person name="Narusaka M."/>
            <person name="Takano Y."/>
            <person name="Narusaka Y."/>
            <person name="Shirasu K."/>
        </authorList>
    </citation>
    <scope>NUCLEOTIDE SEQUENCE [LARGE SCALE GENOMIC DNA]</scope>
    <source>
        <strain evidence="2 3">MAFF305635-RFP</strain>
    </source>
</reference>
<evidence type="ECO:0000256" key="1">
    <source>
        <dbReference type="SAM" id="MobiDB-lite"/>
    </source>
</evidence>
<dbReference type="EMBL" id="MWPZ01000008">
    <property type="protein sequence ID" value="TIC92717.1"/>
    <property type="molecule type" value="Genomic_DNA"/>
</dbReference>